<gene>
    <name evidence="1" type="ORF">LCGC14_1741280</name>
</gene>
<protein>
    <submittedName>
        <fullName evidence="1">Uncharacterized protein</fullName>
    </submittedName>
</protein>
<dbReference type="AlphaFoldDB" id="A0A0F9HU70"/>
<comment type="caution">
    <text evidence="1">The sequence shown here is derived from an EMBL/GenBank/DDBJ whole genome shotgun (WGS) entry which is preliminary data.</text>
</comment>
<evidence type="ECO:0000313" key="1">
    <source>
        <dbReference type="EMBL" id="KKM06702.1"/>
    </source>
</evidence>
<proteinExistence type="predicted"/>
<organism evidence="1">
    <name type="scientific">marine sediment metagenome</name>
    <dbReference type="NCBI Taxonomy" id="412755"/>
    <lineage>
        <taxon>unclassified sequences</taxon>
        <taxon>metagenomes</taxon>
        <taxon>ecological metagenomes</taxon>
    </lineage>
</organism>
<dbReference type="EMBL" id="LAZR01015931">
    <property type="protein sequence ID" value="KKM06702.1"/>
    <property type="molecule type" value="Genomic_DNA"/>
</dbReference>
<name>A0A0F9HU70_9ZZZZ</name>
<reference evidence="1" key="1">
    <citation type="journal article" date="2015" name="Nature">
        <title>Complex archaea that bridge the gap between prokaryotes and eukaryotes.</title>
        <authorList>
            <person name="Spang A."/>
            <person name="Saw J.H."/>
            <person name="Jorgensen S.L."/>
            <person name="Zaremba-Niedzwiedzka K."/>
            <person name="Martijn J."/>
            <person name="Lind A.E."/>
            <person name="van Eijk R."/>
            <person name="Schleper C."/>
            <person name="Guy L."/>
            <person name="Ettema T.J."/>
        </authorList>
    </citation>
    <scope>NUCLEOTIDE SEQUENCE</scope>
</reference>
<sequence length="88" mass="10295">MYNLPKCKTCVFYETNTGDLEEYTAHCCRSPKHEWTDVDIEEWEKENPNPTMFTLRNVIPPFIVDRHCDYTEGSGIGMGTNPRIIQYC</sequence>
<accession>A0A0F9HU70</accession>